<protein>
    <submittedName>
        <fullName evidence="2">Uncharacterized protein</fullName>
    </submittedName>
</protein>
<name>A0ABR0B5P6_9CRUS</name>
<evidence type="ECO:0000256" key="1">
    <source>
        <dbReference type="SAM" id="MobiDB-lite"/>
    </source>
</evidence>
<dbReference type="Proteomes" id="UP001234178">
    <property type="component" value="Unassembled WGS sequence"/>
</dbReference>
<reference evidence="2 3" key="1">
    <citation type="journal article" date="2023" name="Nucleic Acids Res.">
        <title>The hologenome of Daphnia magna reveals possible DNA methylation and microbiome-mediated evolution of the host genome.</title>
        <authorList>
            <person name="Chaturvedi A."/>
            <person name="Li X."/>
            <person name="Dhandapani V."/>
            <person name="Marshall H."/>
            <person name="Kissane S."/>
            <person name="Cuenca-Cambronero M."/>
            <person name="Asole G."/>
            <person name="Calvet F."/>
            <person name="Ruiz-Romero M."/>
            <person name="Marangio P."/>
            <person name="Guigo R."/>
            <person name="Rago D."/>
            <person name="Mirbahai L."/>
            <person name="Eastwood N."/>
            <person name="Colbourne J.K."/>
            <person name="Zhou J."/>
            <person name="Mallon E."/>
            <person name="Orsini L."/>
        </authorList>
    </citation>
    <scope>NUCLEOTIDE SEQUENCE [LARGE SCALE GENOMIC DNA]</scope>
    <source>
        <strain evidence="2">LRV0_1</strain>
    </source>
</reference>
<evidence type="ECO:0000313" key="3">
    <source>
        <dbReference type="Proteomes" id="UP001234178"/>
    </source>
</evidence>
<comment type="caution">
    <text evidence="2">The sequence shown here is derived from an EMBL/GenBank/DDBJ whole genome shotgun (WGS) entry which is preliminary data.</text>
</comment>
<keyword evidence="3" id="KW-1185">Reference proteome</keyword>
<dbReference type="EMBL" id="JAOYFB010000040">
    <property type="protein sequence ID" value="KAK4036989.1"/>
    <property type="molecule type" value="Genomic_DNA"/>
</dbReference>
<feature type="region of interest" description="Disordered" evidence="1">
    <location>
        <begin position="103"/>
        <end position="125"/>
    </location>
</feature>
<sequence>MGRIVCNQGRDVYIVVHGERQQLSRILAVFCAFRPTSSDRAAVMPPGIFCFMQTGGKEMGGSFKVPPPDLHNVKGKHSKQKGWVDEGNGTVYISVGTAKDDTTNTTSCNATSKPGRSTTDSSTWPMATTCVPLASNRRWPPLSVKSAAQALMDEALG</sequence>
<gene>
    <name evidence="2" type="ORF">OUZ56_029031</name>
</gene>
<evidence type="ECO:0000313" key="2">
    <source>
        <dbReference type="EMBL" id="KAK4036989.1"/>
    </source>
</evidence>
<proteinExistence type="predicted"/>
<accession>A0ABR0B5P6</accession>
<organism evidence="2 3">
    <name type="scientific">Daphnia magna</name>
    <dbReference type="NCBI Taxonomy" id="35525"/>
    <lineage>
        <taxon>Eukaryota</taxon>
        <taxon>Metazoa</taxon>
        <taxon>Ecdysozoa</taxon>
        <taxon>Arthropoda</taxon>
        <taxon>Crustacea</taxon>
        <taxon>Branchiopoda</taxon>
        <taxon>Diplostraca</taxon>
        <taxon>Cladocera</taxon>
        <taxon>Anomopoda</taxon>
        <taxon>Daphniidae</taxon>
        <taxon>Daphnia</taxon>
    </lineage>
</organism>